<comment type="caution">
    <text evidence="2">The sequence shown here is derived from an EMBL/GenBank/DDBJ whole genome shotgun (WGS) entry which is preliminary data.</text>
</comment>
<proteinExistence type="predicted"/>
<feature type="compositionally biased region" description="Basic and acidic residues" evidence="1">
    <location>
        <begin position="109"/>
        <end position="120"/>
    </location>
</feature>
<feature type="region of interest" description="Disordered" evidence="1">
    <location>
        <begin position="25"/>
        <end position="57"/>
    </location>
</feature>
<organism evidence="2 3">
    <name type="scientific">Pelagomonas calceolata</name>
    <dbReference type="NCBI Taxonomy" id="35677"/>
    <lineage>
        <taxon>Eukaryota</taxon>
        <taxon>Sar</taxon>
        <taxon>Stramenopiles</taxon>
        <taxon>Ochrophyta</taxon>
        <taxon>Pelagophyceae</taxon>
        <taxon>Pelagomonadales</taxon>
        <taxon>Pelagomonadaceae</taxon>
        <taxon>Pelagomonas</taxon>
    </lineage>
</organism>
<feature type="region of interest" description="Disordered" evidence="1">
    <location>
        <begin position="98"/>
        <end position="126"/>
    </location>
</feature>
<sequence>MKPCPGRDCGSCYCGHGRARAGQPRNIFGMGKSGTYRPSDKKSQQVGGGRVFSRHGSKSSKFMTAASAVFSLRVHAKVCQWTSGDALAAREGQCRRLPRANSNTSSNELEEKPHWHEKLQFKLASG</sequence>
<reference evidence="2" key="1">
    <citation type="submission" date="2021-11" db="EMBL/GenBank/DDBJ databases">
        <authorList>
            <consortium name="Genoscope - CEA"/>
            <person name="William W."/>
        </authorList>
    </citation>
    <scope>NUCLEOTIDE SEQUENCE</scope>
</reference>
<evidence type="ECO:0000256" key="1">
    <source>
        <dbReference type="SAM" id="MobiDB-lite"/>
    </source>
</evidence>
<keyword evidence="3" id="KW-1185">Reference proteome</keyword>
<evidence type="ECO:0000313" key="3">
    <source>
        <dbReference type="Proteomes" id="UP000789595"/>
    </source>
</evidence>
<dbReference type="EMBL" id="CAKKNE010000004">
    <property type="protein sequence ID" value="CAH0373690.1"/>
    <property type="molecule type" value="Genomic_DNA"/>
</dbReference>
<protein>
    <submittedName>
        <fullName evidence="2">Uncharacterized protein</fullName>
    </submittedName>
</protein>
<dbReference type="AlphaFoldDB" id="A0A8J2X0K3"/>
<gene>
    <name evidence="2" type="ORF">PECAL_4P09170</name>
</gene>
<evidence type="ECO:0000313" key="2">
    <source>
        <dbReference type="EMBL" id="CAH0373690.1"/>
    </source>
</evidence>
<name>A0A8J2X0K3_9STRA</name>
<accession>A0A8J2X0K3</accession>
<dbReference type="Proteomes" id="UP000789595">
    <property type="component" value="Unassembled WGS sequence"/>
</dbReference>